<feature type="compositionally biased region" description="Polar residues" evidence="10">
    <location>
        <begin position="253"/>
        <end position="277"/>
    </location>
</feature>
<feature type="region of interest" description="Disordered" evidence="10">
    <location>
        <begin position="545"/>
        <end position="587"/>
    </location>
</feature>
<dbReference type="Pfam" id="PF00153">
    <property type="entry name" value="Mito_carr"/>
    <property type="match status" value="2"/>
</dbReference>
<comment type="subcellular location">
    <subcellularLocation>
        <location evidence="1">Membrane</location>
        <topology evidence="1">Multi-pass membrane protein</topology>
    </subcellularLocation>
</comment>
<comment type="similarity">
    <text evidence="2">Belongs to the mitochondrial carrier (TC 2.A.29) family.</text>
</comment>
<keyword evidence="7 8" id="KW-0472">Membrane</keyword>
<feature type="coiled-coil region" evidence="9">
    <location>
        <begin position="214"/>
        <end position="248"/>
    </location>
</feature>
<evidence type="ECO:0000256" key="7">
    <source>
        <dbReference type="ARBA" id="ARBA00023136"/>
    </source>
</evidence>
<evidence type="ECO:0000256" key="10">
    <source>
        <dbReference type="SAM" id="MobiDB-lite"/>
    </source>
</evidence>
<dbReference type="GO" id="GO:0055085">
    <property type="term" value="P:transmembrane transport"/>
    <property type="evidence" value="ECO:0007669"/>
    <property type="project" value="InterPro"/>
</dbReference>
<reference evidence="11 12" key="2">
    <citation type="submission" date="2018-11" db="EMBL/GenBank/DDBJ databases">
        <authorList>
            <consortium name="Pathogen Informatics"/>
        </authorList>
    </citation>
    <scope>NUCLEOTIDE SEQUENCE [LARGE SCALE GENOMIC DNA]</scope>
    <source>
        <strain evidence="11 12">Egypt</strain>
    </source>
</reference>
<keyword evidence="4 8" id="KW-0812">Transmembrane</keyword>
<evidence type="ECO:0000256" key="5">
    <source>
        <dbReference type="ARBA" id="ARBA00022737"/>
    </source>
</evidence>
<dbReference type="GO" id="GO:0006862">
    <property type="term" value="P:nucleotide transport"/>
    <property type="evidence" value="ECO:0007669"/>
    <property type="project" value="InterPro"/>
</dbReference>
<dbReference type="InterPro" id="IPR018108">
    <property type="entry name" value="MCP_transmembrane"/>
</dbReference>
<sequence>MAQVAERSVASTTVNAGVYHVLPTSETTWNSLINLWRFEGIRGLYRGFLPGLFGVSHGAIQFMLYEEMRNAYNQHYRERSVNAKLTALEYLTFASLSKLMAAVLTYPYQVLRSRLQDQHRNYRGFTHVIEELWRGEGFFGFYKGLIPNLLRVTPACAITFVIYEYTVDFLRTRAWVFDPLPQVDYQWFTDLIIAPDIGSSSSLVGGKPPPLEGLQHYKNVIDEGNRLREDLRSELARVRKEASIARAQLSSSHAQAFMTDDQSVTSTPRTRNSSRQKPYNRGDAFTRTSSEDCISDTESISQLRSQLERYTDWCNSLNQELIHLRESLRDSTEKELQQTQKLEILRKKVSDLVEHVCELESRRNKQSFQLAKLVLNFRWLGELAQLMNLTLPDNFATLIVEDSQFCVDTMNTLPRKKSRSSQISTVNTNVPSEQKVDSTKWTVDLDTCVSDRPDVDMDTELSGQDGLIESRAPSAICSPTARSVDFFFSDSDLSSSGRTTPVQLSAQPSTVLDTPVSLTSISESLSEKSVGNKRKRTCLSKSPNIVHTQSPAVPEQETGSFKTPLARPSRSRLTSSSDSVGETPLKHHSDVHALGMKTNSGKYSNAIVVRVTFSFRSS</sequence>
<protein>
    <submittedName>
        <fullName evidence="13">Mitochondrial carrier domain-containing protein</fullName>
    </submittedName>
</protein>
<feature type="region of interest" description="Disordered" evidence="10">
    <location>
        <begin position="253"/>
        <end position="290"/>
    </location>
</feature>
<evidence type="ECO:0000256" key="2">
    <source>
        <dbReference type="ARBA" id="ARBA00006375"/>
    </source>
</evidence>
<dbReference type="WBParaSite" id="ECPE_0001063801-mRNA-1">
    <property type="protein sequence ID" value="ECPE_0001063801-mRNA-1"/>
    <property type="gene ID" value="ECPE_0001063801"/>
</dbReference>
<evidence type="ECO:0000313" key="11">
    <source>
        <dbReference type="EMBL" id="VDP87330.1"/>
    </source>
</evidence>
<dbReference type="GO" id="GO:0016020">
    <property type="term" value="C:membrane"/>
    <property type="evidence" value="ECO:0007669"/>
    <property type="project" value="UniProtKB-SubCell"/>
</dbReference>
<dbReference type="EMBL" id="UZAN01049363">
    <property type="protein sequence ID" value="VDP87330.1"/>
    <property type="molecule type" value="Genomic_DNA"/>
</dbReference>
<feature type="repeat" description="Solcar" evidence="8">
    <location>
        <begin position="85"/>
        <end position="169"/>
    </location>
</feature>
<keyword evidence="6" id="KW-1133">Transmembrane helix</keyword>
<dbReference type="Proteomes" id="UP000272942">
    <property type="component" value="Unassembled WGS sequence"/>
</dbReference>
<keyword evidence="5" id="KW-0677">Repeat</keyword>
<dbReference type="SUPFAM" id="SSF103506">
    <property type="entry name" value="Mitochondrial carrier"/>
    <property type="match status" value="1"/>
</dbReference>
<organism evidence="13">
    <name type="scientific">Echinostoma caproni</name>
    <dbReference type="NCBI Taxonomy" id="27848"/>
    <lineage>
        <taxon>Eukaryota</taxon>
        <taxon>Metazoa</taxon>
        <taxon>Spiralia</taxon>
        <taxon>Lophotrochozoa</taxon>
        <taxon>Platyhelminthes</taxon>
        <taxon>Trematoda</taxon>
        <taxon>Digenea</taxon>
        <taxon>Plagiorchiida</taxon>
        <taxon>Echinostomata</taxon>
        <taxon>Echinostomatoidea</taxon>
        <taxon>Echinostomatidae</taxon>
        <taxon>Echinostoma</taxon>
    </lineage>
</organism>
<evidence type="ECO:0000256" key="4">
    <source>
        <dbReference type="ARBA" id="ARBA00022692"/>
    </source>
</evidence>
<feature type="repeat" description="Solcar" evidence="8">
    <location>
        <begin position="1"/>
        <end position="71"/>
    </location>
</feature>
<keyword evidence="9" id="KW-0175">Coiled coil</keyword>
<dbReference type="PANTHER" id="PTHR45683">
    <property type="entry name" value="MITOCHONDRIAL NICOTINAMIDE ADENINE DINUCLEOTIDE TRANSPORTER 1-RELATED-RELATED"/>
    <property type="match status" value="1"/>
</dbReference>
<evidence type="ECO:0000313" key="12">
    <source>
        <dbReference type="Proteomes" id="UP000272942"/>
    </source>
</evidence>
<keyword evidence="3" id="KW-0813">Transport</keyword>
<reference evidence="13" key="1">
    <citation type="submission" date="2016-06" db="UniProtKB">
        <authorList>
            <consortium name="WormBaseParasite"/>
        </authorList>
    </citation>
    <scope>IDENTIFICATION</scope>
</reference>
<evidence type="ECO:0000256" key="6">
    <source>
        <dbReference type="ARBA" id="ARBA00022989"/>
    </source>
</evidence>
<dbReference type="AlphaFoldDB" id="A0A183AUH1"/>
<keyword evidence="12" id="KW-1185">Reference proteome</keyword>
<evidence type="ECO:0000256" key="3">
    <source>
        <dbReference type="ARBA" id="ARBA00022448"/>
    </source>
</evidence>
<dbReference type="InterPro" id="IPR044712">
    <property type="entry name" value="SLC25A32-like"/>
</dbReference>
<gene>
    <name evidence="11" type="ORF">ECPE_LOCUS10606</name>
</gene>
<accession>A0A183AUH1</accession>
<name>A0A183AUH1_9TREM</name>
<evidence type="ECO:0000256" key="9">
    <source>
        <dbReference type="SAM" id="Coils"/>
    </source>
</evidence>
<dbReference type="InterPro" id="IPR023395">
    <property type="entry name" value="MCP_dom_sf"/>
</dbReference>
<evidence type="ECO:0000256" key="8">
    <source>
        <dbReference type="PROSITE-ProRule" id="PRU00282"/>
    </source>
</evidence>
<dbReference type="OrthoDB" id="428293at2759"/>
<proteinExistence type="inferred from homology"/>
<evidence type="ECO:0000256" key="1">
    <source>
        <dbReference type="ARBA" id="ARBA00004141"/>
    </source>
</evidence>
<feature type="compositionally biased region" description="Low complexity" evidence="10">
    <location>
        <begin position="567"/>
        <end position="579"/>
    </location>
</feature>
<feature type="compositionally biased region" description="Polar residues" evidence="10">
    <location>
        <begin position="545"/>
        <end position="561"/>
    </location>
</feature>
<dbReference type="PROSITE" id="PS50920">
    <property type="entry name" value="SOLCAR"/>
    <property type="match status" value="2"/>
</dbReference>
<dbReference type="Gene3D" id="1.50.40.10">
    <property type="entry name" value="Mitochondrial carrier domain"/>
    <property type="match status" value="1"/>
</dbReference>
<evidence type="ECO:0000313" key="13">
    <source>
        <dbReference type="WBParaSite" id="ECPE_0001063801-mRNA-1"/>
    </source>
</evidence>